<dbReference type="InterPro" id="IPR014085">
    <property type="entry name" value="Allophanate_hydrolase"/>
</dbReference>
<dbReference type="InterPro" id="IPR023631">
    <property type="entry name" value="Amidase_dom"/>
</dbReference>
<dbReference type="InterPro" id="IPR036928">
    <property type="entry name" value="AS_sf"/>
</dbReference>
<feature type="region of interest" description="Disordered" evidence="1">
    <location>
        <begin position="1"/>
        <end position="43"/>
    </location>
</feature>
<dbReference type="EC" id="3.5.1.54" evidence="4"/>
<dbReference type="SUPFAM" id="SSF75304">
    <property type="entry name" value="Amidase signature (AS) enzymes"/>
    <property type="match status" value="1"/>
</dbReference>
<sequence length="615" mass="63543">MEKLPLASLESSDGAGTGPGGASGTAPATPDAGGTADFARGPRTTDHAVTVTAAERVATAYRVIAEQDRPEIWISLRAEAEVLSEATALDARVEQGDELPLAGVLIAVKDNIDIAGIPTTCACPGFAHIPDHTAPAVVRLIEQGALVLGKTNLDQFATGLVGTRSPYGAVRNSRFPDRISGGSSSGSAVAVALDIVDAALGTDTAGSGRVPAALNGIVGIKPTLGLIPTTGLVPACPDYDAITVFARDLPLATKVANTMIGPDPADPRSRPWPSDTPLGAPSRPTLAVPTDDNLTSLTPGYRAAFDATVERWRAHGGTVAAVDIAELLDAARLLYDGAIVAQRYAAVGEFLSGTPEGADPVVSAIITGGARPTAHSYVTDLDRLTRAAATARSLFAEYPALLLPTTTEHPTLDAVAAEPITINSRMGTFTNFCNLLDLAAVAVPGTNTTEGDPFGVMFVTPAFADQIGIDLAARLLGTPAPLLTDTGADLLVVGAHLRGLPLHHQLEQARARFVAEVATSAAYRMVALPATPPKPGLLRVGSGGRCLPGELYRLSHAALGRFLSGLPSPMALGKIELDDGEWVTGFACDFESVRDAPDISEYGGWKNYLSAASER</sequence>
<dbReference type="PANTHER" id="PTHR11895:SF169">
    <property type="entry name" value="GLUTAMYL-TRNA(GLN) AMIDOTRANSFERASE"/>
    <property type="match status" value="1"/>
</dbReference>
<dbReference type="GO" id="GO:0004039">
    <property type="term" value="F:allophanate hydrolase activity"/>
    <property type="evidence" value="ECO:0007669"/>
    <property type="project" value="UniProtKB-EC"/>
</dbReference>
<reference evidence="4 5" key="1">
    <citation type="submission" date="2020-04" db="EMBL/GenBank/DDBJ databases">
        <title>MicrobeNet Type strains.</title>
        <authorList>
            <person name="Nicholson A.C."/>
        </authorList>
    </citation>
    <scope>NUCLEOTIDE SEQUENCE [LARGE SCALE GENOMIC DNA]</scope>
    <source>
        <strain evidence="4 5">JCM 12354</strain>
    </source>
</reference>
<evidence type="ECO:0000313" key="5">
    <source>
        <dbReference type="Proteomes" id="UP000565711"/>
    </source>
</evidence>
<dbReference type="Pfam" id="PF21986">
    <property type="entry name" value="AH_C"/>
    <property type="match status" value="1"/>
</dbReference>
<organism evidence="4 5">
    <name type="scientific">Nocardia vermiculata</name>
    <dbReference type="NCBI Taxonomy" id="257274"/>
    <lineage>
        <taxon>Bacteria</taxon>
        <taxon>Bacillati</taxon>
        <taxon>Actinomycetota</taxon>
        <taxon>Actinomycetes</taxon>
        <taxon>Mycobacteriales</taxon>
        <taxon>Nocardiaceae</taxon>
        <taxon>Nocardia</taxon>
    </lineage>
</organism>
<dbReference type="InterPro" id="IPR000120">
    <property type="entry name" value="Amidase"/>
</dbReference>
<dbReference type="Gene3D" id="3.10.490.10">
    <property type="entry name" value="Gamma-glutamyl cyclotransferase-like"/>
    <property type="match status" value="1"/>
</dbReference>
<dbReference type="Proteomes" id="UP000565711">
    <property type="component" value="Unassembled WGS sequence"/>
</dbReference>
<evidence type="ECO:0000259" key="3">
    <source>
        <dbReference type="Pfam" id="PF21986"/>
    </source>
</evidence>
<proteinExistence type="predicted"/>
<dbReference type="Pfam" id="PF01425">
    <property type="entry name" value="Amidase"/>
    <property type="match status" value="1"/>
</dbReference>
<evidence type="ECO:0000256" key="1">
    <source>
        <dbReference type="SAM" id="MobiDB-lite"/>
    </source>
</evidence>
<accession>A0A846Y0Q6</accession>
<dbReference type="NCBIfam" id="NF006043">
    <property type="entry name" value="PRK08186.1"/>
    <property type="match status" value="1"/>
</dbReference>
<dbReference type="Gene3D" id="3.90.1300.10">
    <property type="entry name" value="Amidase signature (AS) domain"/>
    <property type="match status" value="1"/>
</dbReference>
<feature type="region of interest" description="Disordered" evidence="1">
    <location>
        <begin position="260"/>
        <end position="292"/>
    </location>
</feature>
<name>A0A846Y0Q6_9NOCA</name>
<dbReference type="NCBIfam" id="TIGR02713">
    <property type="entry name" value="allophanate_hyd"/>
    <property type="match status" value="1"/>
</dbReference>
<protein>
    <submittedName>
        <fullName evidence="4">Allophanate hydrolase</fullName>
        <ecNumber evidence="4">3.5.1.54</ecNumber>
    </submittedName>
</protein>
<comment type="caution">
    <text evidence="4">The sequence shown here is derived from an EMBL/GenBank/DDBJ whole genome shotgun (WGS) entry which is preliminary data.</text>
</comment>
<evidence type="ECO:0000259" key="2">
    <source>
        <dbReference type="Pfam" id="PF01425"/>
    </source>
</evidence>
<dbReference type="EMBL" id="JAAXOP010000006">
    <property type="protein sequence ID" value="NKY51251.1"/>
    <property type="molecule type" value="Genomic_DNA"/>
</dbReference>
<keyword evidence="4" id="KW-0378">Hydrolase</keyword>
<gene>
    <name evidence="4" type="primary">atzF</name>
    <name evidence="4" type="ORF">HGA08_13590</name>
</gene>
<evidence type="ECO:0000313" key="4">
    <source>
        <dbReference type="EMBL" id="NKY51251.1"/>
    </source>
</evidence>
<feature type="domain" description="Allophanate hydrolase C-terminal" evidence="3">
    <location>
        <begin position="489"/>
        <end position="609"/>
    </location>
</feature>
<dbReference type="AlphaFoldDB" id="A0A846Y0Q6"/>
<dbReference type="Gene3D" id="1.20.58.1700">
    <property type="match status" value="1"/>
</dbReference>
<keyword evidence="5" id="KW-1185">Reference proteome</keyword>
<feature type="compositionally biased region" description="Low complexity" evidence="1">
    <location>
        <begin position="24"/>
        <end position="37"/>
    </location>
</feature>
<dbReference type="PANTHER" id="PTHR11895">
    <property type="entry name" value="TRANSAMIDASE"/>
    <property type="match status" value="1"/>
</dbReference>
<dbReference type="InterPro" id="IPR053844">
    <property type="entry name" value="AH_C"/>
</dbReference>
<feature type="domain" description="Amidase" evidence="2">
    <location>
        <begin position="67"/>
        <end position="466"/>
    </location>
</feature>